<dbReference type="GO" id="GO:0005886">
    <property type="term" value="C:plasma membrane"/>
    <property type="evidence" value="ECO:0007669"/>
    <property type="project" value="UniProtKB-SubCell"/>
</dbReference>
<evidence type="ECO:0000259" key="9">
    <source>
        <dbReference type="PROSITE" id="PS51779"/>
    </source>
</evidence>
<evidence type="ECO:0000256" key="6">
    <source>
        <dbReference type="ARBA" id="ARBA00023136"/>
    </source>
</evidence>
<accession>W4QBT9</accession>
<dbReference type="EMBL" id="BAUU01000003">
    <property type="protein sequence ID" value="GAE29153.1"/>
    <property type="molecule type" value="Genomic_DNA"/>
</dbReference>
<dbReference type="GO" id="GO:0032153">
    <property type="term" value="C:cell division site"/>
    <property type="evidence" value="ECO:0007669"/>
    <property type="project" value="UniProtKB-UniRule"/>
</dbReference>
<dbReference type="RefSeq" id="WP_035340439.1">
    <property type="nucleotide sequence ID" value="NZ_BAUU01000003.1"/>
</dbReference>
<comment type="function">
    <text evidence="8">Cell division protein that may be involved in stabilizing or promoting the assembly of the division complex.</text>
</comment>
<dbReference type="AlphaFoldDB" id="W4QBT9"/>
<keyword evidence="4 8" id="KW-0812">Transmembrane</keyword>
<dbReference type="Gene3D" id="3.10.20.310">
    <property type="entry name" value="membrane protein fhac"/>
    <property type="match status" value="1"/>
</dbReference>
<evidence type="ECO:0000256" key="8">
    <source>
        <dbReference type="HAMAP-Rule" id="MF_00912"/>
    </source>
</evidence>
<sequence length="259" mass="30019">MSDEKVVTINEKIPTLREQRKQRANRRLLFFLSFFFMLLLLIVYFQSPASHVREVTVEGNIHLTHEEVLNQSTIQIGTSIWNVDEDEIVDRLNEHIEISSAYVERRWPTTIEVTISEHERVGYLVHDDRYYPILDNGMNLPELDRSQIPADAPILVGFTEGADLSELSAELRQVPNALLERISEIIYSPTEQDAQALIMYMTDGIEVHTTINDFHEKVIPYLAIINDLDTSKKGILHLQMSPYFEEWVSEEDEEDESET</sequence>
<dbReference type="HAMAP" id="MF_00912">
    <property type="entry name" value="DivIB"/>
    <property type="match status" value="1"/>
</dbReference>
<dbReference type="InterPro" id="IPR026580">
    <property type="entry name" value="DivIB"/>
</dbReference>
<dbReference type="PANTHER" id="PTHR37820">
    <property type="entry name" value="CELL DIVISION PROTEIN DIVIB"/>
    <property type="match status" value="1"/>
</dbReference>
<keyword evidence="7 8" id="KW-0131">Cell cycle</keyword>
<gene>
    <name evidence="8" type="primary">divIB</name>
    <name evidence="10" type="ORF">JCM9152_494</name>
</gene>
<evidence type="ECO:0000256" key="7">
    <source>
        <dbReference type="ARBA" id="ARBA00023306"/>
    </source>
</evidence>
<dbReference type="OrthoDB" id="1819027at2"/>
<dbReference type="InterPro" id="IPR013685">
    <property type="entry name" value="POTRA_FtsQ_type"/>
</dbReference>
<keyword evidence="5 8" id="KW-1133">Transmembrane helix</keyword>
<evidence type="ECO:0000256" key="3">
    <source>
        <dbReference type="ARBA" id="ARBA00022618"/>
    </source>
</evidence>
<keyword evidence="3 8" id="KW-0132">Cell division</keyword>
<dbReference type="Pfam" id="PF08478">
    <property type="entry name" value="POTRA_1"/>
    <property type="match status" value="1"/>
</dbReference>
<dbReference type="InterPro" id="IPR050487">
    <property type="entry name" value="FtsQ_DivIB"/>
</dbReference>
<feature type="domain" description="POTRA" evidence="9">
    <location>
        <begin position="50"/>
        <end position="120"/>
    </location>
</feature>
<evidence type="ECO:0000256" key="2">
    <source>
        <dbReference type="ARBA" id="ARBA00022475"/>
    </source>
</evidence>
<dbReference type="InterPro" id="IPR005548">
    <property type="entry name" value="Cell_div_FtsQ/DivIB_C"/>
</dbReference>
<dbReference type="GO" id="GO:0043093">
    <property type="term" value="P:FtsZ-dependent cytokinesis"/>
    <property type="evidence" value="ECO:0007669"/>
    <property type="project" value="UniProtKB-UniRule"/>
</dbReference>
<comment type="similarity">
    <text evidence="8">Belongs to the FtsQ/DivIB family. DivIB subfamily.</text>
</comment>
<dbReference type="Gene3D" id="3.40.50.10960">
    <property type="match status" value="1"/>
</dbReference>
<dbReference type="InterPro" id="IPR034746">
    <property type="entry name" value="POTRA"/>
</dbReference>
<evidence type="ECO:0000256" key="4">
    <source>
        <dbReference type="ARBA" id="ARBA00022692"/>
    </source>
</evidence>
<name>W4QBT9_9BACI</name>
<evidence type="ECO:0000256" key="5">
    <source>
        <dbReference type="ARBA" id="ARBA00022989"/>
    </source>
</evidence>
<comment type="subcellular location">
    <subcellularLocation>
        <location evidence="8">Cell membrane</location>
        <topology evidence="8">Single-pass type II membrane protein</topology>
    </subcellularLocation>
    <subcellularLocation>
        <location evidence="1">Membrane</location>
    </subcellularLocation>
    <text evidence="8">Localizes to the division septum.</text>
</comment>
<dbReference type="PROSITE" id="PS51779">
    <property type="entry name" value="POTRA"/>
    <property type="match status" value="1"/>
</dbReference>
<evidence type="ECO:0000256" key="1">
    <source>
        <dbReference type="ARBA" id="ARBA00004370"/>
    </source>
</evidence>
<comment type="caution">
    <text evidence="10">The sequence shown here is derived from an EMBL/GenBank/DDBJ whole genome shotgun (WGS) entry which is preliminary data.</text>
</comment>
<keyword evidence="6 8" id="KW-0472">Membrane</keyword>
<reference evidence="10" key="1">
    <citation type="journal article" date="2014" name="Genome Announc.">
        <title>Draft Genome Sequences of Three Alkaliphilic Bacillus Strains, Bacillus wakoensis JCM 9140T, Bacillus akibai JCM 9157T, and Bacillus hemicellulosilyticus JCM 9152T.</title>
        <authorList>
            <person name="Yuki M."/>
            <person name="Oshima K."/>
            <person name="Suda W."/>
            <person name="Oshida Y."/>
            <person name="Kitamura K."/>
            <person name="Iida T."/>
            <person name="Hattori M."/>
            <person name="Ohkuma M."/>
        </authorList>
    </citation>
    <scope>NUCLEOTIDE SEQUENCE [LARGE SCALE GENOMIC DNA]</scope>
    <source>
        <strain evidence="10">JCM 9152</strain>
    </source>
</reference>
<proteinExistence type="inferred from homology"/>
<dbReference type="PANTHER" id="PTHR37820:SF1">
    <property type="entry name" value="CELL DIVISION PROTEIN FTSQ"/>
    <property type="match status" value="1"/>
</dbReference>
<dbReference type="Pfam" id="PF03799">
    <property type="entry name" value="FtsQ_DivIB_C"/>
    <property type="match status" value="1"/>
</dbReference>
<keyword evidence="2 8" id="KW-1003">Cell membrane</keyword>
<dbReference type="Proteomes" id="UP000018895">
    <property type="component" value="Unassembled WGS sequence"/>
</dbReference>
<evidence type="ECO:0000313" key="11">
    <source>
        <dbReference type="Proteomes" id="UP000018895"/>
    </source>
</evidence>
<feature type="transmembrane region" description="Helical" evidence="8">
    <location>
        <begin position="28"/>
        <end position="45"/>
    </location>
</feature>
<organism evidence="10 11">
    <name type="scientific">Halalkalibacter hemicellulosilyticusJCM 9152</name>
    <dbReference type="NCBI Taxonomy" id="1236971"/>
    <lineage>
        <taxon>Bacteria</taxon>
        <taxon>Bacillati</taxon>
        <taxon>Bacillota</taxon>
        <taxon>Bacilli</taxon>
        <taxon>Bacillales</taxon>
        <taxon>Bacillaceae</taxon>
        <taxon>Halalkalibacter</taxon>
    </lineage>
</organism>
<keyword evidence="11" id="KW-1185">Reference proteome</keyword>
<dbReference type="STRING" id="1236971.JCM9152_494"/>
<evidence type="ECO:0000313" key="10">
    <source>
        <dbReference type="EMBL" id="GAE29153.1"/>
    </source>
</evidence>
<protein>
    <recommendedName>
        <fullName evidence="8">Cell division protein DivIB</fullName>
    </recommendedName>
</protein>